<dbReference type="EMBL" id="KT852971">
    <property type="protein sequence ID" value="AMD83579.1"/>
    <property type="molecule type" value="Genomic_DNA"/>
</dbReference>
<feature type="region of interest" description="Disordered" evidence="1">
    <location>
        <begin position="56"/>
        <end position="79"/>
    </location>
</feature>
<organism evidence="2">
    <name type="scientific">Acinetobacter baumannii</name>
    <dbReference type="NCBI Taxonomy" id="470"/>
    <lineage>
        <taxon>Bacteria</taxon>
        <taxon>Pseudomonadati</taxon>
        <taxon>Pseudomonadota</taxon>
        <taxon>Gammaproteobacteria</taxon>
        <taxon>Moraxellales</taxon>
        <taxon>Moraxellaceae</taxon>
        <taxon>Acinetobacter</taxon>
        <taxon>Acinetobacter calcoaceticus/baumannii complex</taxon>
    </lineage>
</organism>
<reference evidence="2" key="1">
    <citation type="submission" date="2015-09" db="EMBL/GenBank/DDBJ databases">
        <title>Repeated local emergence of carbapenem resistant Acinetobacter baumannii in a single hospital ward.</title>
        <authorList>
            <person name="Schultz M.B."/>
            <person name="Thanh D.P."/>
            <person name="Hoang N.T.D."/>
            <person name="Wick R.R."/>
            <person name="Ingle D.J."/>
            <person name="Hawkey J."/>
            <person name="Edwards D."/>
            <person name="Kenyon J."/>
            <person name="Lan N.P.H."/>
            <person name="Campbell J.I."/>
            <person name="Thwaites G."/>
            <person name="Nhu N.T.K."/>
            <person name="Hall R."/>
            <person name="Fournier-Level A."/>
            <person name="Baker S."/>
            <person name="Holt K.E."/>
        </authorList>
    </citation>
    <scope>NUCLEOTIDE SEQUENCE</scope>
    <source>
        <strain evidence="2">255_n</strain>
        <plasmid evidence="2">p255n_1</plasmid>
    </source>
</reference>
<name>A0A125S0P3_ACIBA</name>
<proteinExistence type="predicted"/>
<protein>
    <submittedName>
        <fullName evidence="2">Uncharacterized protein</fullName>
    </submittedName>
</protein>
<dbReference type="AlphaFoldDB" id="A0A125S0P3"/>
<geneLocation type="plasmid" evidence="2">
    <name>p255n_1</name>
</geneLocation>
<keyword evidence="2" id="KW-0614">Plasmid</keyword>
<sequence length="93" mass="10447">MNKAPFGALFILGTAHHRVREERAKRLCQPADRPVRRRAQSADSCAQGELAHVRTGFTGHPDAGIADSPQAGWHHEISGRIAIRERQEWTRRS</sequence>
<gene>
    <name evidence="2" type="ORF">P255N_00072</name>
</gene>
<accession>A0A125S0P3</accession>
<evidence type="ECO:0000256" key="1">
    <source>
        <dbReference type="SAM" id="MobiDB-lite"/>
    </source>
</evidence>
<evidence type="ECO:0000313" key="2">
    <source>
        <dbReference type="EMBL" id="AMD83579.1"/>
    </source>
</evidence>